<name>A0A0F9CMP2_9ZZZZ</name>
<organism evidence="1">
    <name type="scientific">marine sediment metagenome</name>
    <dbReference type="NCBI Taxonomy" id="412755"/>
    <lineage>
        <taxon>unclassified sequences</taxon>
        <taxon>metagenomes</taxon>
        <taxon>ecological metagenomes</taxon>
    </lineage>
</organism>
<evidence type="ECO:0000313" key="1">
    <source>
        <dbReference type="EMBL" id="KKL50444.1"/>
    </source>
</evidence>
<dbReference type="EMBL" id="LAZR01032595">
    <property type="protein sequence ID" value="KKL50444.1"/>
    <property type="molecule type" value="Genomic_DNA"/>
</dbReference>
<proteinExistence type="predicted"/>
<gene>
    <name evidence="1" type="ORF">LCGC14_2305450</name>
</gene>
<comment type="caution">
    <text evidence="1">The sequence shown here is derived from an EMBL/GenBank/DDBJ whole genome shotgun (WGS) entry which is preliminary data.</text>
</comment>
<sequence>MLTRILSFINKIITLDGRLFGLELNLAERYKASLFIGRNDGHAVTFSALVTMGAWAVPIGTTAGSIYTYLDLELSLGIITVAMSFYRTNQPKQP</sequence>
<reference evidence="1" key="1">
    <citation type="journal article" date="2015" name="Nature">
        <title>Complex archaea that bridge the gap between prokaryotes and eukaryotes.</title>
        <authorList>
            <person name="Spang A."/>
            <person name="Saw J.H."/>
            <person name="Jorgensen S.L."/>
            <person name="Zaremba-Niedzwiedzka K."/>
            <person name="Martijn J."/>
            <person name="Lind A.E."/>
            <person name="van Eijk R."/>
            <person name="Schleper C."/>
            <person name="Guy L."/>
            <person name="Ettema T.J."/>
        </authorList>
    </citation>
    <scope>NUCLEOTIDE SEQUENCE</scope>
</reference>
<accession>A0A0F9CMP2</accession>
<dbReference type="AlphaFoldDB" id="A0A0F9CMP2"/>
<protein>
    <submittedName>
        <fullName evidence="1">Uncharacterized protein</fullName>
    </submittedName>
</protein>